<feature type="coiled-coil region" evidence="1">
    <location>
        <begin position="43"/>
        <end position="98"/>
    </location>
</feature>
<dbReference type="RefSeq" id="WP_093310671.1">
    <property type="nucleotide sequence ID" value="NZ_FNPV01000002.1"/>
</dbReference>
<evidence type="ECO:0000313" key="3">
    <source>
        <dbReference type="EMBL" id="SDY41043.1"/>
    </source>
</evidence>
<keyword evidence="2" id="KW-0812">Transmembrane</keyword>
<proteinExistence type="predicted"/>
<evidence type="ECO:0000256" key="1">
    <source>
        <dbReference type="SAM" id="Coils"/>
    </source>
</evidence>
<keyword evidence="4" id="KW-1185">Reference proteome</keyword>
<keyword evidence="2" id="KW-1133">Transmembrane helix</keyword>
<name>A0A1H3JM79_9FIRM</name>
<protein>
    <submittedName>
        <fullName evidence="3">Uncharacterized protein</fullName>
    </submittedName>
</protein>
<evidence type="ECO:0000256" key="2">
    <source>
        <dbReference type="SAM" id="Phobius"/>
    </source>
</evidence>
<dbReference type="STRING" id="159292.SAMN05192546_10235"/>
<dbReference type="OrthoDB" id="9870312at2"/>
<keyword evidence="2" id="KW-0472">Membrane</keyword>
<feature type="transmembrane region" description="Helical" evidence="2">
    <location>
        <begin position="12"/>
        <end position="30"/>
    </location>
</feature>
<accession>A0A1H3JM79</accession>
<sequence length="100" mass="11836">MKKLFHHPSFNLIMVVLLSINTLFSLHLFVSNKSLQEHHSYQLNALTNLTEQIEQDKENLYEITDSLQQDLLRSHEIYKELEEEASALKEENEQLKKKLL</sequence>
<gene>
    <name evidence="3" type="ORF">SAMN05192546_10235</name>
</gene>
<dbReference type="EMBL" id="FNPV01000002">
    <property type="protein sequence ID" value="SDY41043.1"/>
    <property type="molecule type" value="Genomic_DNA"/>
</dbReference>
<dbReference type="Proteomes" id="UP000199230">
    <property type="component" value="Unassembled WGS sequence"/>
</dbReference>
<reference evidence="3 4" key="1">
    <citation type="submission" date="2016-10" db="EMBL/GenBank/DDBJ databases">
        <authorList>
            <person name="de Groot N.N."/>
        </authorList>
    </citation>
    <scope>NUCLEOTIDE SEQUENCE [LARGE SCALE GENOMIC DNA]</scope>
    <source>
        <strain evidence="3 4">APO</strain>
    </source>
</reference>
<keyword evidence="1" id="KW-0175">Coiled coil</keyword>
<organism evidence="3 4">
    <name type="scientific">Tindallia californiensis</name>
    <dbReference type="NCBI Taxonomy" id="159292"/>
    <lineage>
        <taxon>Bacteria</taxon>
        <taxon>Bacillati</taxon>
        <taxon>Bacillota</taxon>
        <taxon>Clostridia</taxon>
        <taxon>Peptostreptococcales</taxon>
        <taxon>Tindalliaceae</taxon>
        <taxon>Tindallia</taxon>
    </lineage>
</organism>
<evidence type="ECO:0000313" key="4">
    <source>
        <dbReference type="Proteomes" id="UP000199230"/>
    </source>
</evidence>
<dbReference type="AlphaFoldDB" id="A0A1H3JM79"/>